<organism evidence="1 2">
    <name type="scientific">Rhabditophanes sp. KR3021</name>
    <dbReference type="NCBI Taxonomy" id="114890"/>
    <lineage>
        <taxon>Eukaryota</taxon>
        <taxon>Metazoa</taxon>
        <taxon>Ecdysozoa</taxon>
        <taxon>Nematoda</taxon>
        <taxon>Chromadorea</taxon>
        <taxon>Rhabditida</taxon>
        <taxon>Tylenchina</taxon>
        <taxon>Panagrolaimomorpha</taxon>
        <taxon>Strongyloidoidea</taxon>
        <taxon>Alloionematidae</taxon>
        <taxon>Rhabditophanes</taxon>
    </lineage>
</organism>
<proteinExistence type="predicted"/>
<dbReference type="Proteomes" id="UP000095286">
    <property type="component" value="Unplaced"/>
</dbReference>
<sequence>MSVPVVLPGYNSSLIPETTSAKVQKNGTIVAAVSITKLSKAQGYCVVHFLDKNLRNKIVTLKEDVAIEAGSDNTLELGEVVSSPVDKRLLRVYIQVHHLLPEQYLIEHLVNQLSEAVLGSLNLELTKNVTIDFYDTGADKVFRDAAGFIVGERFCMHAITVDSAKAEKVLKACQGVTVTKTTEKDLEKIISYDNTLSGFKREDFVEYLSRNSSILLATQDNEVVGYISGKGPEIYGVYGESEEIGDHLLLEYINKLSPPSITLKSKYGYWKNLLSVATKTRSICRRHTRHCPKLKWDKIFAANVGMNLY</sequence>
<accession>A0AC35U8G0</accession>
<name>A0AC35U8G0_9BILA</name>
<protein>
    <submittedName>
        <fullName evidence="2">Acetyltransf_18 domain-containing protein</fullName>
    </submittedName>
</protein>
<evidence type="ECO:0000313" key="2">
    <source>
        <dbReference type="WBParaSite" id="RSKR_0000853100.1"/>
    </source>
</evidence>
<reference evidence="2" key="1">
    <citation type="submission" date="2016-11" db="UniProtKB">
        <authorList>
            <consortium name="WormBaseParasite"/>
        </authorList>
    </citation>
    <scope>IDENTIFICATION</scope>
    <source>
        <strain evidence="2">KR3021</strain>
    </source>
</reference>
<dbReference type="WBParaSite" id="RSKR_0000853100.1">
    <property type="protein sequence ID" value="RSKR_0000853100.1"/>
    <property type="gene ID" value="RSKR_0000853100"/>
</dbReference>
<evidence type="ECO:0000313" key="1">
    <source>
        <dbReference type="Proteomes" id="UP000095286"/>
    </source>
</evidence>